<dbReference type="InterPro" id="IPR019734">
    <property type="entry name" value="TPR_rpt"/>
</dbReference>
<dbReference type="Proteomes" id="UP000217250">
    <property type="component" value="Chromosome"/>
</dbReference>
<dbReference type="AlphaFoldDB" id="A0A250FQS2"/>
<evidence type="ECO:0000313" key="6">
    <source>
        <dbReference type="EMBL" id="ATA86408.1"/>
    </source>
</evidence>
<dbReference type="RefSeq" id="WP_095909788.1">
    <property type="nucleotide sequence ID" value="NZ_CAJPPZ010000013.1"/>
</dbReference>
<dbReference type="PROSITE" id="PS50005">
    <property type="entry name" value="TPR"/>
    <property type="match status" value="2"/>
</dbReference>
<organism evidence="6 8">
    <name type="scientific">Capnocytophaga gingivalis</name>
    <dbReference type="NCBI Taxonomy" id="1017"/>
    <lineage>
        <taxon>Bacteria</taxon>
        <taxon>Pseudomonadati</taxon>
        <taxon>Bacteroidota</taxon>
        <taxon>Flavobacteriia</taxon>
        <taxon>Flavobacteriales</taxon>
        <taxon>Flavobacteriaceae</taxon>
        <taxon>Capnocytophaga</taxon>
    </lineage>
</organism>
<feature type="compositionally biased region" description="Basic and acidic residues" evidence="4">
    <location>
        <begin position="15"/>
        <end position="29"/>
    </location>
</feature>
<protein>
    <submittedName>
        <fullName evidence="7">Tetratricopeptide repeat protein</fullName>
    </submittedName>
</protein>
<keyword evidence="2 3" id="KW-0802">TPR repeat</keyword>
<feature type="transmembrane region" description="Helical" evidence="5">
    <location>
        <begin position="64"/>
        <end position="81"/>
    </location>
</feature>
<evidence type="ECO:0000313" key="7">
    <source>
        <dbReference type="EMBL" id="MEB3040896.1"/>
    </source>
</evidence>
<reference evidence="7 9" key="3">
    <citation type="submission" date="2023-12" db="EMBL/GenBank/DDBJ databases">
        <title>Genomic sequences of Capnocytophaga and Parvimonas strains.</title>
        <authorList>
            <person name="Watt R.M."/>
            <person name="Wang M."/>
            <person name="Yang T."/>
            <person name="Tong W.M."/>
        </authorList>
    </citation>
    <scope>NUCLEOTIDE SEQUENCE [LARGE SCALE GENOMIC DNA]</scope>
    <source>
        <strain evidence="7 9">CCUG 13156</strain>
    </source>
</reference>
<dbReference type="Pfam" id="PF13432">
    <property type="entry name" value="TPR_16"/>
    <property type="match status" value="1"/>
</dbReference>
<evidence type="ECO:0000313" key="9">
    <source>
        <dbReference type="Proteomes" id="UP001324270"/>
    </source>
</evidence>
<name>A0A250FQS2_9FLAO</name>
<dbReference type="GeneID" id="84807737"/>
<dbReference type="Proteomes" id="UP001324270">
    <property type="component" value="Unassembled WGS sequence"/>
</dbReference>
<dbReference type="SUPFAM" id="SSF48452">
    <property type="entry name" value="TPR-like"/>
    <property type="match status" value="1"/>
</dbReference>
<dbReference type="PANTHER" id="PTHR44943:SF8">
    <property type="entry name" value="TPR REPEAT-CONTAINING PROTEIN MJ0263"/>
    <property type="match status" value="1"/>
</dbReference>
<keyword evidence="5" id="KW-1133">Transmembrane helix</keyword>
<accession>A0A250FQS2</accession>
<dbReference type="EMBL" id="CP022386">
    <property type="protein sequence ID" value="ATA86408.1"/>
    <property type="molecule type" value="Genomic_DNA"/>
</dbReference>
<proteinExistence type="predicted"/>
<evidence type="ECO:0000256" key="4">
    <source>
        <dbReference type="SAM" id="MobiDB-lite"/>
    </source>
</evidence>
<evidence type="ECO:0000256" key="5">
    <source>
        <dbReference type="SAM" id="Phobius"/>
    </source>
</evidence>
<dbReference type="EMBL" id="JAYKBV010000012">
    <property type="protein sequence ID" value="MEB3040896.1"/>
    <property type="molecule type" value="Genomic_DNA"/>
</dbReference>
<keyword evidence="5" id="KW-0472">Membrane</keyword>
<dbReference type="Pfam" id="PF13174">
    <property type="entry name" value="TPR_6"/>
    <property type="match status" value="1"/>
</dbReference>
<dbReference type="PANTHER" id="PTHR44943">
    <property type="entry name" value="CELLULOSE SYNTHASE OPERON PROTEIN C"/>
    <property type="match status" value="1"/>
</dbReference>
<feature type="compositionally biased region" description="Polar residues" evidence="4">
    <location>
        <begin position="30"/>
        <end position="39"/>
    </location>
</feature>
<gene>
    <name evidence="6" type="ORF">CGC50_04060</name>
    <name evidence="7" type="ORF">VJJ49_09390</name>
</gene>
<feature type="repeat" description="TPR" evidence="3">
    <location>
        <begin position="182"/>
        <end position="215"/>
    </location>
</feature>
<evidence type="ECO:0000256" key="1">
    <source>
        <dbReference type="ARBA" id="ARBA00022737"/>
    </source>
</evidence>
<keyword evidence="5" id="KW-0812">Transmembrane</keyword>
<keyword evidence="1" id="KW-0677">Repeat</keyword>
<feature type="region of interest" description="Disordered" evidence="4">
    <location>
        <begin position="1"/>
        <end position="39"/>
    </location>
</feature>
<sequence length="271" mass="30447">MSVYKKNNYRPGRQTKKEREQEEPTKELTSEQLSHESTTAEVFQTLDEKAGKTEAWVQRNQRSILLTVVAVVVVGLGYMLYKQFVSTPRETEASEKLSFALTVFDEALNAPTTAQRDSLFTLSLNGDKSHGGFLQVIKDYSSSKAANVAYYSAGMAYLQLNKYKEAVTHLDKFSSEDPILSALALGNIGDAFVALKQPKEAMDYYKKAIDKSDNTLTAPIYMNKAALVAEEQKNYKEALEYLEKIKNDYPKSQEATSADMQISRVKTLMNQ</sequence>
<dbReference type="KEGG" id="cgh:CGC50_04060"/>
<evidence type="ECO:0000256" key="2">
    <source>
        <dbReference type="ARBA" id="ARBA00022803"/>
    </source>
</evidence>
<dbReference type="InterPro" id="IPR011990">
    <property type="entry name" value="TPR-like_helical_dom_sf"/>
</dbReference>
<dbReference type="Gene3D" id="1.25.40.10">
    <property type="entry name" value="Tetratricopeptide repeat domain"/>
    <property type="match status" value="2"/>
</dbReference>
<evidence type="ECO:0000256" key="3">
    <source>
        <dbReference type="PROSITE-ProRule" id="PRU00339"/>
    </source>
</evidence>
<dbReference type="OrthoDB" id="9808622at2"/>
<dbReference type="InterPro" id="IPR051685">
    <property type="entry name" value="Ycf3/AcsC/BcsC/TPR_MFPF"/>
</dbReference>
<feature type="repeat" description="TPR" evidence="3">
    <location>
        <begin position="147"/>
        <end position="180"/>
    </location>
</feature>
<evidence type="ECO:0000313" key="8">
    <source>
        <dbReference type="Proteomes" id="UP000217250"/>
    </source>
</evidence>
<keyword evidence="9" id="KW-1185">Reference proteome</keyword>
<reference evidence="8" key="2">
    <citation type="submission" date="2017-06" db="EMBL/GenBank/DDBJ databases">
        <title>Capnocytophaga spp. assemblies.</title>
        <authorList>
            <person name="Gulvik C.A."/>
        </authorList>
    </citation>
    <scope>NUCLEOTIDE SEQUENCE [LARGE SCALE GENOMIC DNA]</scope>
    <source>
        <strain evidence="8">H1496</strain>
    </source>
</reference>
<dbReference type="SMART" id="SM00028">
    <property type="entry name" value="TPR"/>
    <property type="match status" value="3"/>
</dbReference>
<reference evidence="6" key="1">
    <citation type="journal article" date="2017" name="Genome Announc.">
        <title>Twelve Complete Reference Genomes of Clinical Isolates in the Capnocytophaga Genus.</title>
        <authorList>
            <person name="Villarma A."/>
            <person name="Gulvik C.A."/>
            <person name="Rowe L.A."/>
            <person name="Sheth M."/>
            <person name="Juieng P."/>
            <person name="Nicholson A.C."/>
            <person name="Loparev V.N."/>
            <person name="McQuiston J.R."/>
        </authorList>
    </citation>
    <scope>NUCLEOTIDE SEQUENCE</scope>
    <source>
        <strain evidence="6">H1496</strain>
    </source>
</reference>